<dbReference type="HAMAP" id="MF_04010">
    <property type="entry name" value="HSV_HEPA"/>
    <property type="match status" value="1"/>
</dbReference>
<dbReference type="Proteomes" id="UP000149016">
    <property type="component" value="Segment"/>
</dbReference>
<dbReference type="EMBL" id="KR296657">
    <property type="protein sequence ID" value="ANG65548.1"/>
    <property type="molecule type" value="Genomic_DNA"/>
</dbReference>
<dbReference type="EMBL" id="MH027363">
    <property type="protein sequence ID" value="AVR53474.1"/>
    <property type="molecule type" value="mRNA"/>
</dbReference>
<keyword evidence="5" id="KW-1185">Reference proteome</keyword>
<protein>
    <submittedName>
        <fullName evidence="1">Helicase-primase subunit</fullName>
    </submittedName>
</protein>
<organismHost>
    <name type="scientific">Felidae</name>
    <name type="common">cat family</name>
    <dbReference type="NCBI Taxonomy" id="9681"/>
</organismHost>
<keyword evidence="1" id="KW-0347">Helicase</keyword>
<keyword evidence="1" id="KW-0067">ATP-binding</keyword>
<accession>D1FXX4</accession>
<evidence type="ECO:0000313" key="1">
    <source>
        <dbReference type="EMBL" id="ACT88350.1"/>
    </source>
</evidence>
<dbReference type="GO" id="GO:0019079">
    <property type="term" value="P:viral genome replication"/>
    <property type="evidence" value="ECO:0007669"/>
    <property type="project" value="InterPro"/>
</dbReference>
<dbReference type="Proteomes" id="UP000098246">
    <property type="component" value="Segment"/>
</dbReference>
<proteinExistence type="evidence at transcript level"/>
<dbReference type="GO" id="GO:0004386">
    <property type="term" value="F:helicase activity"/>
    <property type="evidence" value="ECO:0007669"/>
    <property type="project" value="UniProtKB-KW"/>
</dbReference>
<reference evidence="1 5" key="2">
    <citation type="journal article" date="2010" name="Virology">
        <title>Complete genomic sequence and an infectious BAC clone of feline herpesvirus-1 (FHV-1).</title>
        <authorList>
            <person name="Tai S.H."/>
            <person name="Niikura M."/>
            <person name="Cheng H.H."/>
            <person name="Kruger J.M."/>
            <person name="Wise A.G."/>
            <person name="Maes R.K."/>
        </authorList>
    </citation>
    <scope>NUCLEOTIDE SEQUENCE [LARGE SCALE GENOMIC DNA]</scope>
    <source>
        <strain evidence="1">C-27</strain>
    </source>
</reference>
<reference evidence="2 4" key="3">
    <citation type="submission" date="2015-04" db="EMBL/GenBank/DDBJ databases">
        <title>Diversity among historical and modern clinical isolates of feline herpesvirus 1.</title>
        <authorList>
            <person name="Vaz P.K."/>
            <person name="Job N."/>
            <person name="Horsington J."/>
            <person name="Hartley C.A."/>
            <person name="Ficorilli N."/>
            <person name="Browning G.F."/>
            <person name="Devlin J.M."/>
        </authorList>
    </citation>
    <scope>NUCLEOTIDE SEQUENCE [LARGE SCALE GENOMIC DNA]</scope>
    <source>
        <strain evidence="2">Feligen</strain>
    </source>
</reference>
<keyword evidence="1" id="KW-0378">Hydrolase</keyword>
<dbReference type="InterPro" id="IPR004996">
    <property type="entry name" value="HSV_HEPA"/>
</dbReference>
<evidence type="ECO:0000313" key="5">
    <source>
        <dbReference type="Proteomes" id="UP000149016"/>
    </source>
</evidence>
<dbReference type="KEGG" id="vg:8658581"/>
<gene>
    <name evidence="1" type="primary">UL8</name>
</gene>
<dbReference type="RefSeq" id="YP_003331573.1">
    <property type="nucleotide sequence ID" value="NC_013590.2"/>
</dbReference>
<dbReference type="Pfam" id="PF03324">
    <property type="entry name" value="Herpes_HEPA"/>
    <property type="match status" value="1"/>
</dbReference>
<evidence type="ECO:0000313" key="4">
    <source>
        <dbReference type="Proteomes" id="UP000098246"/>
    </source>
</evidence>
<reference evidence="3" key="4">
    <citation type="submission" date="2018-03" db="EMBL/GenBank/DDBJ databases">
        <title>Feline Herpesvirus 1 isolate HR-1.</title>
        <authorList>
            <person name="Tian J."/>
            <person name="Liu Y."/>
            <person name="Liu X."/>
            <person name="Sun X."/>
            <person name="Zhang J."/>
            <person name="Qu L."/>
        </authorList>
    </citation>
    <scope>NUCLEOTIDE SEQUENCE</scope>
    <source>
        <strain evidence="3">HR-1</strain>
    </source>
</reference>
<dbReference type="OrthoDB" id="2958at10239"/>
<dbReference type="GeneID" id="8658581"/>
<keyword evidence="1" id="KW-0547">Nucleotide-binding</keyword>
<reference evidence="1" key="1">
    <citation type="submission" date="2009-12" db="EMBL/GenBank/DDBJ databases">
        <authorList>
            <person name="Tai S.-H."/>
            <person name="Niikura M."/>
            <person name="Cheng H.H."/>
            <person name="Kruger J.M."/>
            <person name="Wise A.G."/>
            <person name="Maes R.K."/>
        </authorList>
    </citation>
    <scope>NUCLEOTIDE SEQUENCE</scope>
    <source>
        <strain evidence="1">C-27</strain>
    </source>
</reference>
<sequence length="782" mass="88536">MTAIGLSNSPPVIPIEDIMDDHRTPIDDIKWTHGYVCAASLYSLWIDHDKLNALVYLICNEDGEYTARFTVVSVSENQLIWGSRECPYITIRKAAAAAGEAAAPNIWPLGALGQTVLWKAIYSSVMAVLKRSFKGFSFYSRVAFCMNIKTGMTVDIQPILNDKRTNSLEPEANPVPVPAILNVTAKVDLDPGAIKANSMNTEGGGLARARLCTLRDGYFSQSMEEDISMDVEVITKRHTFRRRYDSIQRPAVKQTGDFKDLFKIIDSRLVLQSKTVMVRVLIPRYFDCFLVCSSTFSIISIMTLYKQWRETMFSNTGELGSIPILLPIFAYIGPELSPTGEDRDYSCMLGFPGIPLIKVASPDVEAVREAIDVYVSTDGMWPAMGMLAFHLLAPWDPTTDDVKRSHTTRLIHLESKLTKDQDDKWPAGRISSILDHPIAMKGLWLAKFDFSAFFPSLYLAIFPEHTRLAQIISARIRREKGGLKAALVSLFGGLQHIQPLAYRVIIGLANGISRHLERLLNNEQFGICTYIKDGFWGVFGSLTQETTSLADVEIAAENIRNTCQMAAIKYLEDMGLVLPEGTNLHLRLEGIYTDVMSWTTNSYWLWNRETDMEAFVGFPTRSAICRAMKNRLSMLLRMSARMGCYADLEALLSKAREMCDELLELSYMKRWDFEFWSVPMNIENRHNKLPNAIYCGGSVLDRDHRPRECVPVKNHDHEVIQIPWKLYPHPAIIPQIDCYSKLEPLFGKFSTMLNRSIEAYYDTSETKPVFSYPISEYTFLFS</sequence>
<evidence type="ECO:0000313" key="3">
    <source>
        <dbReference type="EMBL" id="AVR53474.1"/>
    </source>
</evidence>
<name>D1FXX4_FHV1</name>
<organism evidence="1 5">
    <name type="scientific">Feline herpesvirus 1</name>
    <name type="common">FeHV-1</name>
    <name type="synonym">Feline viral rhinotracheitis virus</name>
    <dbReference type="NCBI Taxonomy" id="10334"/>
    <lineage>
        <taxon>Viruses</taxon>
        <taxon>Duplodnaviria</taxon>
        <taxon>Heunggongvirae</taxon>
        <taxon>Peploviricota</taxon>
        <taxon>Herviviricetes</taxon>
        <taxon>Herpesvirales</taxon>
        <taxon>Orthoherpesviridae</taxon>
        <taxon>Alphaherpesvirinae</taxon>
        <taxon>Varicellovirus</taxon>
        <taxon>Varicellovirus felidalpha1</taxon>
    </lineage>
</organism>
<dbReference type="EMBL" id="FJ478159">
    <property type="protein sequence ID" value="ACT88350.1"/>
    <property type="molecule type" value="Genomic_DNA"/>
</dbReference>
<evidence type="ECO:0000313" key="2">
    <source>
        <dbReference type="EMBL" id="ANG65548.1"/>
    </source>
</evidence>